<sequence>MGEYGQTEQDVGPAARVRRLIPDLDDDLVAELARVEELLLTLAVWEEDDPDGPAVLPVPLAGRVALEALNRVQRQIAATQSRSHPSAPPLPLMFGADGHYEHRPLRLVEIEAGDLALLSAAAMCLGHTLAVAPASELAEAIAAGAEASGGAFTAAPSGGELVEAFARINGLLDLATTADTELLAARLQDARGDVVLTPAEEDAYTRLADRMNMMWAGGSPLDRWTY</sequence>
<organism evidence="1 2">
    <name type="scientific">Pseudonocardia sediminis</name>
    <dbReference type="NCBI Taxonomy" id="1397368"/>
    <lineage>
        <taxon>Bacteria</taxon>
        <taxon>Bacillati</taxon>
        <taxon>Actinomycetota</taxon>
        <taxon>Actinomycetes</taxon>
        <taxon>Pseudonocardiales</taxon>
        <taxon>Pseudonocardiaceae</taxon>
        <taxon>Pseudonocardia</taxon>
    </lineage>
</organism>
<reference evidence="1 2" key="1">
    <citation type="submission" date="2019-02" db="EMBL/GenBank/DDBJ databases">
        <title>Sequencing the genomes of 1000 actinobacteria strains.</title>
        <authorList>
            <person name="Klenk H.-P."/>
        </authorList>
    </citation>
    <scope>NUCLEOTIDE SEQUENCE [LARGE SCALE GENOMIC DNA]</scope>
    <source>
        <strain evidence="1 2">DSM 45779</strain>
    </source>
</reference>
<evidence type="ECO:0000313" key="2">
    <source>
        <dbReference type="Proteomes" id="UP000291591"/>
    </source>
</evidence>
<gene>
    <name evidence="1" type="ORF">EV383_6253</name>
</gene>
<dbReference type="OrthoDB" id="5182013at2"/>
<protein>
    <submittedName>
        <fullName evidence="1">Uncharacterized protein</fullName>
    </submittedName>
</protein>
<keyword evidence="2" id="KW-1185">Reference proteome</keyword>
<accession>A0A4V6ME02</accession>
<proteinExistence type="predicted"/>
<comment type="caution">
    <text evidence="1">The sequence shown here is derived from an EMBL/GenBank/DDBJ whole genome shotgun (WGS) entry which is preliminary data.</text>
</comment>
<dbReference type="EMBL" id="SHKL01000002">
    <property type="protein sequence ID" value="RZT75512.1"/>
    <property type="molecule type" value="Genomic_DNA"/>
</dbReference>
<dbReference type="AlphaFoldDB" id="A0A4V6ME02"/>
<name>A0A4V6ME02_PSEST</name>
<dbReference type="RefSeq" id="WP_130295412.1">
    <property type="nucleotide sequence ID" value="NZ_SHKL01000002.1"/>
</dbReference>
<evidence type="ECO:0000313" key="1">
    <source>
        <dbReference type="EMBL" id="RZT75512.1"/>
    </source>
</evidence>
<dbReference type="Proteomes" id="UP000291591">
    <property type="component" value="Unassembled WGS sequence"/>
</dbReference>